<accession>A0A183GCH8</accession>
<name>A0A183GCH8_HELPZ</name>
<dbReference type="EMBL" id="UZAH01031683">
    <property type="protein sequence ID" value="VDP17149.1"/>
    <property type="molecule type" value="Genomic_DNA"/>
</dbReference>
<dbReference type="WBParaSite" id="HPBE_0001987401-mRNA-1">
    <property type="protein sequence ID" value="HPBE_0001987401-mRNA-1"/>
    <property type="gene ID" value="HPBE_0001987401"/>
</dbReference>
<keyword evidence="2" id="KW-1185">Reference proteome</keyword>
<dbReference type="Proteomes" id="UP000050761">
    <property type="component" value="Unassembled WGS sequence"/>
</dbReference>
<protein>
    <submittedName>
        <fullName evidence="3">Reverse transcriptase domain-containing protein</fullName>
    </submittedName>
</protein>
<organism evidence="2 3">
    <name type="scientific">Heligmosomoides polygyrus</name>
    <name type="common">Parasitic roundworm</name>
    <dbReference type="NCBI Taxonomy" id="6339"/>
    <lineage>
        <taxon>Eukaryota</taxon>
        <taxon>Metazoa</taxon>
        <taxon>Ecdysozoa</taxon>
        <taxon>Nematoda</taxon>
        <taxon>Chromadorea</taxon>
        <taxon>Rhabditida</taxon>
        <taxon>Rhabditina</taxon>
        <taxon>Rhabditomorpha</taxon>
        <taxon>Strongyloidea</taxon>
        <taxon>Heligmosomidae</taxon>
        <taxon>Heligmosomoides</taxon>
    </lineage>
</organism>
<reference evidence="1 2" key="1">
    <citation type="submission" date="2018-11" db="EMBL/GenBank/DDBJ databases">
        <authorList>
            <consortium name="Pathogen Informatics"/>
        </authorList>
    </citation>
    <scope>NUCLEOTIDE SEQUENCE [LARGE SCALE GENOMIC DNA]</scope>
</reference>
<evidence type="ECO:0000313" key="3">
    <source>
        <dbReference type="WBParaSite" id="HPBE_0001987401-mRNA-1"/>
    </source>
</evidence>
<reference evidence="3" key="2">
    <citation type="submission" date="2019-09" db="UniProtKB">
        <authorList>
            <consortium name="WormBaseParasite"/>
        </authorList>
    </citation>
    <scope>IDENTIFICATION</scope>
</reference>
<proteinExistence type="predicted"/>
<dbReference type="OrthoDB" id="418748at2759"/>
<dbReference type="AlphaFoldDB" id="A0A183GCH8"/>
<gene>
    <name evidence="1" type="ORF">HPBE_LOCUS19873</name>
</gene>
<evidence type="ECO:0000313" key="2">
    <source>
        <dbReference type="Proteomes" id="UP000050761"/>
    </source>
</evidence>
<evidence type="ECO:0000313" key="1">
    <source>
        <dbReference type="EMBL" id="VDP17149.1"/>
    </source>
</evidence>
<accession>A0A3P8EZ94</accession>
<sequence length="346" mass="39753">MVNPLLVALYIVVRTRLRTTMYNVHKQLIWLSPTTWLSVAPSSRRGRARRTYASGGRRTEVDHILVRRPDLKIVRDVKVLPGEEVASQHRPLIADLNIPLPSKPKVRAEPRIRWWRLRSSEHNELRRAVLEAGLPDPTGPVKEIWRRVTQTILRCAKETLGETNGGTRGDKAAWFWNEEVQAAVREKKEAYRQWQKTRAPEHLTAYRKLKRLAKTAIAKAKSAEMDALHEKLDEPQKEKFAIRLGKARHRACVDIRVVKTVKSADGRVLRKPVEVRERWEEYLKELLNEDFPRREVQEEQPTEGPIPSWTQEEVRSAIGKMKLGKAAGLDGVPVEAWKVLGNCGVN</sequence>